<accession>A0A919IIV5</accession>
<feature type="signal peptide" evidence="2">
    <location>
        <begin position="1"/>
        <end position="26"/>
    </location>
</feature>
<evidence type="ECO:0000256" key="2">
    <source>
        <dbReference type="SAM" id="SignalP"/>
    </source>
</evidence>
<sequence length="226" mass="24553">MDLLRPKVLAAAVVAVTVGLTTVACTGDDPPAGGPGPSPSTPGSLAGSSMTFDEAYQKLPMNGTDVLPISWELSGTPDVDEVLAARRSLVFDYWNSASVDWTPVIPIGRFLYTEDYYNDVLAPYAMVSAEPNPSVGPIWTKVVGVAKSSPDRAIVTFCTDLGYWHEAQQKNPKVRPDRAAVESYVMEKVQTGDGEQRWLADRHLVPDADRQAKYGAECTKWAQHKP</sequence>
<evidence type="ECO:0000256" key="1">
    <source>
        <dbReference type="SAM" id="MobiDB-lite"/>
    </source>
</evidence>
<proteinExistence type="predicted"/>
<keyword evidence="2" id="KW-0732">Signal</keyword>
<comment type="caution">
    <text evidence="3">The sequence shown here is derived from an EMBL/GenBank/DDBJ whole genome shotgun (WGS) entry which is preliminary data.</text>
</comment>
<feature type="chain" id="PRO_5038941344" description="Lipoprotein" evidence="2">
    <location>
        <begin position="27"/>
        <end position="226"/>
    </location>
</feature>
<keyword evidence="4" id="KW-1185">Reference proteome</keyword>
<dbReference type="RefSeq" id="WP_239174854.1">
    <property type="nucleotide sequence ID" value="NZ_BAAAUC010000018.1"/>
</dbReference>
<protein>
    <recommendedName>
        <fullName evidence="5">Lipoprotein</fullName>
    </recommendedName>
</protein>
<organism evidence="3 4">
    <name type="scientific">Actinoplanes cyaneus</name>
    <dbReference type="NCBI Taxonomy" id="52696"/>
    <lineage>
        <taxon>Bacteria</taxon>
        <taxon>Bacillati</taxon>
        <taxon>Actinomycetota</taxon>
        <taxon>Actinomycetes</taxon>
        <taxon>Micromonosporales</taxon>
        <taxon>Micromonosporaceae</taxon>
        <taxon>Actinoplanes</taxon>
    </lineage>
</organism>
<dbReference type="AlphaFoldDB" id="A0A919IIV5"/>
<evidence type="ECO:0000313" key="4">
    <source>
        <dbReference type="Proteomes" id="UP000619479"/>
    </source>
</evidence>
<evidence type="ECO:0008006" key="5">
    <source>
        <dbReference type="Google" id="ProtNLM"/>
    </source>
</evidence>
<gene>
    <name evidence="3" type="ORF">Acy02nite_31420</name>
</gene>
<evidence type="ECO:0000313" key="3">
    <source>
        <dbReference type="EMBL" id="GID65261.1"/>
    </source>
</evidence>
<feature type="region of interest" description="Disordered" evidence="1">
    <location>
        <begin position="27"/>
        <end position="47"/>
    </location>
</feature>
<dbReference type="EMBL" id="BOMH01000022">
    <property type="protein sequence ID" value="GID65261.1"/>
    <property type="molecule type" value="Genomic_DNA"/>
</dbReference>
<dbReference type="Proteomes" id="UP000619479">
    <property type="component" value="Unassembled WGS sequence"/>
</dbReference>
<reference evidence="3" key="1">
    <citation type="submission" date="2021-01" db="EMBL/GenBank/DDBJ databases">
        <title>Whole genome shotgun sequence of Actinoplanes cyaneus NBRC 14990.</title>
        <authorList>
            <person name="Komaki H."/>
            <person name="Tamura T."/>
        </authorList>
    </citation>
    <scope>NUCLEOTIDE SEQUENCE</scope>
    <source>
        <strain evidence="3">NBRC 14990</strain>
    </source>
</reference>
<name>A0A919IIV5_9ACTN</name>
<dbReference type="PROSITE" id="PS51257">
    <property type="entry name" value="PROKAR_LIPOPROTEIN"/>
    <property type="match status" value="1"/>
</dbReference>